<keyword evidence="1" id="KW-0732">Signal</keyword>
<feature type="chain" id="PRO_5009624062" evidence="1">
    <location>
        <begin position="17"/>
        <end position="219"/>
    </location>
</feature>
<dbReference type="PANTHER" id="PTHR33107:SF68">
    <property type="entry name" value="TRYPSIN INHIBITOR"/>
    <property type="match status" value="1"/>
</dbReference>
<dbReference type="PRINTS" id="PR00291">
    <property type="entry name" value="KUNITZINHBTR"/>
</dbReference>
<dbReference type="Pfam" id="PF00197">
    <property type="entry name" value="Kunitz_legume"/>
    <property type="match status" value="1"/>
</dbReference>
<evidence type="ECO:0000256" key="1">
    <source>
        <dbReference type="SAM" id="SignalP"/>
    </source>
</evidence>
<gene>
    <name evidence="2" type="ORF">MP_TR9849_c0_g1_i1_g.29612</name>
</gene>
<protein>
    <submittedName>
        <fullName evidence="2">Trypsin inhibitor BvTI</fullName>
    </submittedName>
</protein>
<dbReference type="SUPFAM" id="SSF50386">
    <property type="entry name" value="STI-like"/>
    <property type="match status" value="1"/>
</dbReference>
<dbReference type="InterPro" id="IPR011065">
    <property type="entry name" value="Kunitz_inhibitor_STI-like_sf"/>
</dbReference>
<organism evidence="2">
    <name type="scientific">Noccaea caerulescens</name>
    <name type="common">Alpine penny-cress</name>
    <name type="synonym">Thlaspi caerulescens</name>
    <dbReference type="NCBI Taxonomy" id="107243"/>
    <lineage>
        <taxon>Eukaryota</taxon>
        <taxon>Viridiplantae</taxon>
        <taxon>Streptophyta</taxon>
        <taxon>Embryophyta</taxon>
        <taxon>Tracheophyta</taxon>
        <taxon>Spermatophyta</taxon>
        <taxon>Magnoliopsida</taxon>
        <taxon>eudicotyledons</taxon>
        <taxon>Gunneridae</taxon>
        <taxon>Pentapetalae</taxon>
        <taxon>rosids</taxon>
        <taxon>malvids</taxon>
        <taxon>Brassicales</taxon>
        <taxon>Brassicaceae</taxon>
        <taxon>Coluteocarpeae</taxon>
        <taxon>Noccaea</taxon>
    </lineage>
</organism>
<dbReference type="PROSITE" id="PS00283">
    <property type="entry name" value="SOYBEAN_KUNITZ"/>
    <property type="match status" value="1"/>
</dbReference>
<sequence length="219" mass="24891">MYPMFYFLLALTAVIAATTNAGAPIRDTDGDTIEFDSYYYVLPVGKSQGGGLTLSGRDGRRCPLDVVQTSSKRDKGLPVKFSSLRSRAGVVTESEDLQIVVDVRDRTCARSTYWWIKESEESWEDWTVTVGPNPNESRKQDSSKSVFQIHAFRYNYYFLAYCPSYDDEGNSKVTSDRCRYLGILEDEEGVRRLTLDAQPFMVRFDRTDGRERSSKAMSV</sequence>
<dbReference type="EMBL" id="GEVM01014947">
    <property type="protein sequence ID" value="JAU90991.1"/>
    <property type="molecule type" value="Transcribed_RNA"/>
</dbReference>
<dbReference type="AlphaFoldDB" id="A0A1J3JF45"/>
<evidence type="ECO:0000313" key="2">
    <source>
        <dbReference type="EMBL" id="JAU90991.1"/>
    </source>
</evidence>
<dbReference type="GO" id="GO:0004866">
    <property type="term" value="F:endopeptidase inhibitor activity"/>
    <property type="evidence" value="ECO:0007669"/>
    <property type="project" value="InterPro"/>
</dbReference>
<feature type="signal peptide" evidence="1">
    <location>
        <begin position="1"/>
        <end position="16"/>
    </location>
</feature>
<dbReference type="PANTHER" id="PTHR33107">
    <property type="entry name" value="KUNITZ TRYPSIN INHIBITOR 2"/>
    <property type="match status" value="1"/>
</dbReference>
<dbReference type="InterPro" id="IPR002160">
    <property type="entry name" value="Prot_inh_Kunz-lg"/>
</dbReference>
<dbReference type="Gene3D" id="2.80.10.50">
    <property type="match status" value="1"/>
</dbReference>
<accession>A0A1J3JF45</accession>
<name>A0A1J3JF45_NOCCA</name>
<reference evidence="2" key="1">
    <citation type="submission" date="2016-07" db="EMBL/GenBank/DDBJ databases">
        <title>De novo transcriptome assembly of four accessions of the metal hyperaccumulator plant Noccaea caerulescens.</title>
        <authorList>
            <person name="Blande D."/>
            <person name="Halimaa P."/>
            <person name="Tervahauta A.I."/>
            <person name="Aarts M.G."/>
            <person name="Karenlampi S.O."/>
        </authorList>
    </citation>
    <scope>NUCLEOTIDE SEQUENCE</scope>
</reference>
<proteinExistence type="predicted"/>
<dbReference type="SMART" id="SM00452">
    <property type="entry name" value="STI"/>
    <property type="match status" value="1"/>
</dbReference>